<comment type="caution">
    <text evidence="2">The sequence shown here is derived from an EMBL/GenBank/DDBJ whole genome shotgun (WGS) entry which is preliminary data.</text>
</comment>
<keyword evidence="1" id="KW-0472">Membrane</keyword>
<feature type="transmembrane region" description="Helical" evidence="1">
    <location>
        <begin position="73"/>
        <end position="98"/>
    </location>
</feature>
<keyword evidence="1" id="KW-0812">Transmembrane</keyword>
<proteinExistence type="predicted"/>
<feature type="transmembrane region" description="Helical" evidence="1">
    <location>
        <begin position="119"/>
        <end position="147"/>
    </location>
</feature>
<keyword evidence="1" id="KW-1133">Transmembrane helix</keyword>
<gene>
    <name evidence="2" type="ORF">Kpho02_40610</name>
</gene>
<dbReference type="AlphaFoldDB" id="A0A9W6V402"/>
<name>A0A9W6V402_9ACTN</name>
<organism evidence="2 3">
    <name type="scientific">Kitasatospora phosalacinea</name>
    <dbReference type="NCBI Taxonomy" id="2065"/>
    <lineage>
        <taxon>Bacteria</taxon>
        <taxon>Bacillati</taxon>
        <taxon>Actinomycetota</taxon>
        <taxon>Actinomycetes</taxon>
        <taxon>Kitasatosporales</taxon>
        <taxon>Streptomycetaceae</taxon>
        <taxon>Kitasatospora</taxon>
    </lineage>
</organism>
<dbReference type="RefSeq" id="WP_285737502.1">
    <property type="nucleotide sequence ID" value="NZ_BSSA01000013.1"/>
</dbReference>
<evidence type="ECO:0000313" key="2">
    <source>
        <dbReference type="EMBL" id="GLW71762.1"/>
    </source>
</evidence>
<dbReference type="Proteomes" id="UP001165041">
    <property type="component" value="Unassembled WGS sequence"/>
</dbReference>
<feature type="transmembrane region" description="Helical" evidence="1">
    <location>
        <begin position="167"/>
        <end position="189"/>
    </location>
</feature>
<evidence type="ECO:0000313" key="3">
    <source>
        <dbReference type="Proteomes" id="UP001165041"/>
    </source>
</evidence>
<reference evidence="2" key="1">
    <citation type="submission" date="2023-02" db="EMBL/GenBank/DDBJ databases">
        <title>Kitasatospora phosalacinea NBRC 14627.</title>
        <authorList>
            <person name="Ichikawa N."/>
            <person name="Sato H."/>
            <person name="Tonouchi N."/>
        </authorList>
    </citation>
    <scope>NUCLEOTIDE SEQUENCE</scope>
    <source>
        <strain evidence="2">NBRC 14627</strain>
    </source>
</reference>
<feature type="transmembrane region" description="Helical" evidence="1">
    <location>
        <begin position="201"/>
        <end position="222"/>
    </location>
</feature>
<accession>A0A9W6V402</accession>
<sequence length="349" mass="35940">MSWLTWRQYRAQAWCALALLAVVGALYGATGPRLAGLYDASGLPDCARTGTGCERAQAAFAAAVGADGLLTGLFHLGVVLLLVLPAGVGMFAGVPLVARDLESGAFRLTWTQGVSRTRWLLVRLALVGAAVAAVAGLLSLAVSWWAAPLDRAEALPGAGDAGLPGRFGPLVFAARGAVPVGWALFGFAAGVTAGLLLRRQVAATAVVLGVLAAAQVLVPLLVRPHLAAPVRSEGPLVLEAERGVIRIEGDRLYASTPVSLPGAWVLSVGSVDPAGRTFTGPVPQVCHPEAGTVGACREAIDALGLVQRVEYQPARRYWPFQWVETGALVLLSGAAAAGCAVRLRRGVAA</sequence>
<dbReference type="EMBL" id="BSSA01000013">
    <property type="protein sequence ID" value="GLW71762.1"/>
    <property type="molecule type" value="Genomic_DNA"/>
</dbReference>
<evidence type="ECO:0000256" key="1">
    <source>
        <dbReference type="SAM" id="Phobius"/>
    </source>
</evidence>
<protein>
    <submittedName>
        <fullName evidence="2">Transporter</fullName>
    </submittedName>
</protein>